<dbReference type="Gene3D" id="3.30.70.20">
    <property type="match status" value="1"/>
</dbReference>
<feature type="domain" description="4Fe-4S ferredoxin-type" evidence="1">
    <location>
        <begin position="11"/>
        <end position="46"/>
    </location>
</feature>
<accession>A5MZ66</accession>
<dbReference type="AlphaFoldDB" id="A5MZ66"/>
<organism evidence="2 3">
    <name type="scientific">Clostridium kluyveri (strain ATCC 8527 / DSM 555 / NBRC 12016 / NCIMB 10680 / K1)</name>
    <dbReference type="NCBI Taxonomy" id="431943"/>
    <lineage>
        <taxon>Bacteria</taxon>
        <taxon>Bacillati</taxon>
        <taxon>Bacillota</taxon>
        <taxon>Clostridia</taxon>
        <taxon>Eubacteriales</taxon>
        <taxon>Clostridiaceae</taxon>
        <taxon>Clostridium</taxon>
    </lineage>
</organism>
<gene>
    <name evidence="2" type="ordered locus">CKL_2150</name>
</gene>
<dbReference type="PROSITE" id="PS51379">
    <property type="entry name" value="4FE4S_FER_2"/>
    <property type="match status" value="1"/>
</dbReference>
<dbReference type="Proteomes" id="UP000002411">
    <property type="component" value="Chromosome"/>
</dbReference>
<dbReference type="InterPro" id="IPR017896">
    <property type="entry name" value="4Fe4S_Fe-S-bd"/>
</dbReference>
<dbReference type="EMBL" id="CP000673">
    <property type="protein sequence ID" value="EDK34162.1"/>
    <property type="molecule type" value="Genomic_DNA"/>
</dbReference>
<protein>
    <recommendedName>
        <fullName evidence="1">4Fe-4S ferredoxin-type domain-containing protein</fullName>
    </recommendedName>
</protein>
<dbReference type="HOGENOM" id="CLU_3116357_0_0_9"/>
<evidence type="ECO:0000313" key="3">
    <source>
        <dbReference type="Proteomes" id="UP000002411"/>
    </source>
</evidence>
<name>A5MZ66_CLOK5</name>
<proteinExistence type="predicted"/>
<dbReference type="SUPFAM" id="SSF54862">
    <property type="entry name" value="4Fe-4S ferredoxins"/>
    <property type="match status" value="1"/>
</dbReference>
<evidence type="ECO:0000313" key="2">
    <source>
        <dbReference type="EMBL" id="EDK34162.1"/>
    </source>
</evidence>
<reference evidence="2 3" key="1">
    <citation type="journal article" date="2008" name="Proc. Natl. Acad. Sci. U.S.A.">
        <title>The genome of Clostridium kluyveri, a strict anaerobe with unique metabolic features.</title>
        <authorList>
            <person name="Seedorf H."/>
            <person name="Fricke W.F."/>
            <person name="Veith B."/>
            <person name="Brueggemann H."/>
            <person name="Liesegang H."/>
            <person name="Strittmatter A."/>
            <person name="Miethke M."/>
            <person name="Buckel W."/>
            <person name="Hinderberger J."/>
            <person name="Li F."/>
            <person name="Hagemeier C."/>
            <person name="Thauer R.K."/>
            <person name="Gottschalk G."/>
        </authorList>
    </citation>
    <scope>NUCLEOTIDE SEQUENCE [LARGE SCALE GENOMIC DNA]</scope>
    <source>
        <strain evidence="3">ATCC 8527 / DSM 555 / NCIMB 10680</strain>
    </source>
</reference>
<evidence type="ECO:0000259" key="1">
    <source>
        <dbReference type="PROSITE" id="PS51379"/>
    </source>
</evidence>
<dbReference type="KEGG" id="ckl:CKL_2150"/>
<sequence>MIWILRTFLLKAEIIYPKVKCDLCGDRDTPRCVENCPTGAIYMEKEEGLL</sequence>
<keyword evidence="3" id="KW-1185">Reference proteome</keyword>
<dbReference type="STRING" id="431943.CKL_2150"/>